<evidence type="ECO:0000256" key="1">
    <source>
        <dbReference type="SAM" id="Phobius"/>
    </source>
</evidence>
<dbReference type="EMBL" id="JAPDDR010000013">
    <property type="protein sequence ID" value="MCW1916163.1"/>
    <property type="molecule type" value="Genomic_DNA"/>
</dbReference>
<keyword evidence="1" id="KW-0472">Membrane</keyword>
<accession>A0ABT3G8I3</accession>
<feature type="transmembrane region" description="Helical" evidence="1">
    <location>
        <begin position="49"/>
        <end position="66"/>
    </location>
</feature>
<keyword evidence="1" id="KW-0812">Transmembrane</keyword>
<sequence length="123" mass="13994">MASSQERDLEALISRIARSRGEVARDIAHLRRRLDVKSRVKESVLSKPLAWLGGSLGAGFLTSMVLKRRRLRPAKTEEVVKKSLWTVLLGGLFTLARPALQSWALREFQSRFAQPRYSQDKHP</sequence>
<organism evidence="2 3">
    <name type="scientific">Luteolibacter rhizosphaerae</name>
    <dbReference type="NCBI Taxonomy" id="2989719"/>
    <lineage>
        <taxon>Bacteria</taxon>
        <taxon>Pseudomonadati</taxon>
        <taxon>Verrucomicrobiota</taxon>
        <taxon>Verrucomicrobiia</taxon>
        <taxon>Verrucomicrobiales</taxon>
        <taxon>Verrucomicrobiaceae</taxon>
        <taxon>Luteolibacter</taxon>
    </lineage>
</organism>
<dbReference type="Proteomes" id="UP001165653">
    <property type="component" value="Unassembled WGS sequence"/>
</dbReference>
<name>A0ABT3G8I3_9BACT</name>
<evidence type="ECO:0000313" key="3">
    <source>
        <dbReference type="Proteomes" id="UP001165653"/>
    </source>
</evidence>
<evidence type="ECO:0008006" key="4">
    <source>
        <dbReference type="Google" id="ProtNLM"/>
    </source>
</evidence>
<keyword evidence="1" id="KW-1133">Transmembrane helix</keyword>
<protein>
    <recommendedName>
        <fullName evidence="4">DUF3618 domain-containing protein</fullName>
    </recommendedName>
</protein>
<dbReference type="RefSeq" id="WP_264515732.1">
    <property type="nucleotide sequence ID" value="NZ_JAPDDR010000013.1"/>
</dbReference>
<evidence type="ECO:0000313" key="2">
    <source>
        <dbReference type="EMBL" id="MCW1916163.1"/>
    </source>
</evidence>
<comment type="caution">
    <text evidence="2">The sequence shown here is derived from an EMBL/GenBank/DDBJ whole genome shotgun (WGS) entry which is preliminary data.</text>
</comment>
<keyword evidence="3" id="KW-1185">Reference proteome</keyword>
<reference evidence="2" key="1">
    <citation type="submission" date="2022-10" db="EMBL/GenBank/DDBJ databases">
        <title>Luteolibacter sp. GHJ8, whole genome shotgun sequencing project.</title>
        <authorList>
            <person name="Zhao G."/>
            <person name="Shen L."/>
        </authorList>
    </citation>
    <scope>NUCLEOTIDE SEQUENCE</scope>
    <source>
        <strain evidence="2">GHJ8</strain>
    </source>
</reference>
<proteinExistence type="predicted"/>
<gene>
    <name evidence="2" type="ORF">OJ996_21415</name>
</gene>